<dbReference type="PANTHER" id="PTHR46677">
    <property type="entry name" value="SMC5-SMC6 COMPLEX LOCALIZATION FACTOR PROTEIN 1"/>
    <property type="match status" value="1"/>
</dbReference>
<comment type="caution">
    <text evidence="12">The sequence shown here is derived from an EMBL/GenBank/DDBJ whole genome shotgun (WGS) entry which is preliminary data.</text>
</comment>
<evidence type="ECO:0000256" key="10">
    <source>
        <dbReference type="SAM" id="MobiDB-lite"/>
    </source>
</evidence>
<feature type="repeat" description="ANK" evidence="9">
    <location>
        <begin position="672"/>
        <end position="704"/>
    </location>
</feature>
<dbReference type="PROSITE" id="PS50297">
    <property type="entry name" value="ANK_REP_REGION"/>
    <property type="match status" value="2"/>
</dbReference>
<evidence type="ECO:0000313" key="13">
    <source>
        <dbReference type="Proteomes" id="UP001046870"/>
    </source>
</evidence>
<dbReference type="GO" id="GO:0005634">
    <property type="term" value="C:nucleus"/>
    <property type="evidence" value="ECO:0007669"/>
    <property type="project" value="UniProtKB-SubCell"/>
</dbReference>
<comment type="subcellular location">
    <subcellularLocation>
        <location evidence="2">Cytoplasm</location>
        <location evidence="2">Cytoskeleton</location>
        <location evidence="2">Microtubule organizing center</location>
        <location evidence="2">Centrosome</location>
    </subcellularLocation>
    <subcellularLocation>
        <location evidence="1">Nucleus</location>
    </subcellularLocation>
</comment>
<dbReference type="GO" id="GO:1990166">
    <property type="term" value="P:protein localization to site of double-strand break"/>
    <property type="evidence" value="ECO:0007669"/>
    <property type="project" value="TreeGrafter"/>
</dbReference>
<dbReference type="Proteomes" id="UP001046870">
    <property type="component" value="Chromosome 4"/>
</dbReference>
<evidence type="ECO:0000256" key="4">
    <source>
        <dbReference type="ARBA" id="ARBA00022737"/>
    </source>
</evidence>
<feature type="repeat" description="ANK" evidence="9">
    <location>
        <begin position="638"/>
        <end position="671"/>
    </location>
</feature>
<evidence type="ECO:0000259" key="11">
    <source>
        <dbReference type="PROSITE" id="PS50172"/>
    </source>
</evidence>
<dbReference type="Pfam" id="PF23294">
    <property type="entry name" value="BRCT_TopB1_SLF1"/>
    <property type="match status" value="1"/>
</dbReference>
<dbReference type="GO" id="GO:2000781">
    <property type="term" value="P:positive regulation of double-strand break repair"/>
    <property type="evidence" value="ECO:0007669"/>
    <property type="project" value="InterPro"/>
</dbReference>
<sequence length="873" mass="95065">MVDTRYIFQISGIKNIQIKGRLLRGIHQLGGKYVGGSAYREGITHLIVSHTLVSEKFLAACAGGKWIVTPEYVLDSMKSGAWLAEEPYEVDLAAQTPGVSNPICMWRERVSSGSLAGAFQGWSVALQINNPDRSDMFTRILTSGKARVYPSTSASTHPITHVFMEQVTKDLMSHNAPCYSVAHIAQHLFGDLWSKMGFKEPLVLPESCDRQSSLMDTSTELEASNVLFSDLEKQLRDHLSKLERLKRKITSTEVLNFTPANPPPQTVVADFRNVQNMIECGLLTEALQEIQGALFPGLLPPAQVLQSLMQHALLGEMKPYFYSMFRAALHDILRNNPPWGSPVVVKYFLSVLQCPICKGGLWPLFEMSVRLCMSSGPTCHSLPSPASLEQIHFHVDLQAFILKLFQFELQASSTRKPGGSRASVLASTFWSTWEKSTLGTRAVQQLVELLIQASLWALPSSEDWQQRVVCILHDVLAVVVEYWCQDHGQLNRDLVERGLADLAEHISILCQDLPPEVLQDFVPSMPSVRLRMVTANAVYRNICCRNGIITGSEPLSLMKIVSSYLPALGRLSARGPAGARGPQARGPGAEPAAASCAGWGPATGLPPGSRVTRESAAPEAPGPSKDSVPRGLHRVNAAGETLLHRACKKNQVEILLRILSLPGTDVNVKDHAGWTPLHEACNHGSSACVQALLQHCPALHLDSQVGGVSPLHDALLNGHVDIAKMLLRHAGSSLLQQQDNCGRTALDLVSSPALREDLRKSAQEGDAAWDAQGSEVKDEPFLEACSCLLSCLLLSYVLARDVPSYETLAEAQGPAPRLARALAAHSAPRVTAGWGDRGWSATLRTWKRCWGWAGTCAECPRPCAAVRAATPAS</sequence>
<keyword evidence="8" id="KW-0539">Nucleus</keyword>
<keyword evidence="3" id="KW-0963">Cytoplasm</keyword>
<dbReference type="AlphaFoldDB" id="A0A9D3TG89"/>
<evidence type="ECO:0000256" key="8">
    <source>
        <dbReference type="ARBA" id="ARBA00023242"/>
    </source>
</evidence>
<dbReference type="SMART" id="SM00248">
    <property type="entry name" value="ANK"/>
    <property type="match status" value="3"/>
</dbReference>
<dbReference type="InterPro" id="IPR042479">
    <property type="entry name" value="Slf1"/>
</dbReference>
<evidence type="ECO:0000256" key="6">
    <source>
        <dbReference type="ARBA" id="ARBA00023204"/>
    </source>
</evidence>
<evidence type="ECO:0000256" key="7">
    <source>
        <dbReference type="ARBA" id="ARBA00023212"/>
    </source>
</evidence>
<feature type="region of interest" description="Disordered" evidence="10">
    <location>
        <begin position="575"/>
        <end position="631"/>
    </location>
</feature>
<dbReference type="GO" id="GO:0006281">
    <property type="term" value="P:DNA repair"/>
    <property type="evidence" value="ECO:0007669"/>
    <property type="project" value="UniProtKB-KW"/>
</dbReference>
<dbReference type="InterPro" id="IPR036770">
    <property type="entry name" value="Ankyrin_rpt-contain_sf"/>
</dbReference>
<keyword evidence="9" id="KW-0040">ANK repeat</keyword>
<evidence type="ECO:0000256" key="1">
    <source>
        <dbReference type="ARBA" id="ARBA00004123"/>
    </source>
</evidence>
<evidence type="ECO:0000313" key="12">
    <source>
        <dbReference type="EMBL" id="KAG7481302.1"/>
    </source>
</evidence>
<protein>
    <recommendedName>
        <fullName evidence="11">BRCT domain-containing protein</fullName>
    </recommendedName>
</protein>
<dbReference type="OrthoDB" id="273147at2759"/>
<dbReference type="InterPro" id="IPR057595">
    <property type="entry name" value="TopB1_SLF1_BRCT"/>
</dbReference>
<dbReference type="GO" id="GO:0035861">
    <property type="term" value="C:site of double-strand break"/>
    <property type="evidence" value="ECO:0007669"/>
    <property type="project" value="TreeGrafter"/>
</dbReference>
<proteinExistence type="predicted"/>
<keyword evidence="4" id="KW-0677">Repeat</keyword>
<dbReference type="EMBL" id="JAFDVH010000004">
    <property type="protein sequence ID" value="KAG7481302.1"/>
    <property type="molecule type" value="Genomic_DNA"/>
</dbReference>
<keyword evidence="7" id="KW-0206">Cytoskeleton</keyword>
<evidence type="ECO:0000256" key="9">
    <source>
        <dbReference type="PROSITE-ProRule" id="PRU00023"/>
    </source>
</evidence>
<feature type="repeat" description="ANK" evidence="9">
    <location>
        <begin position="706"/>
        <end position="738"/>
    </location>
</feature>
<dbReference type="PROSITE" id="PS50088">
    <property type="entry name" value="ANK_REPEAT"/>
    <property type="match status" value="3"/>
</dbReference>
<reference evidence="12" key="1">
    <citation type="submission" date="2021-01" db="EMBL/GenBank/DDBJ databases">
        <authorList>
            <person name="Zahm M."/>
            <person name="Roques C."/>
            <person name="Cabau C."/>
            <person name="Klopp C."/>
            <person name="Donnadieu C."/>
            <person name="Jouanno E."/>
            <person name="Lampietro C."/>
            <person name="Louis A."/>
            <person name="Herpin A."/>
            <person name="Echchiki A."/>
            <person name="Berthelot C."/>
            <person name="Parey E."/>
            <person name="Roest-Crollius H."/>
            <person name="Braasch I."/>
            <person name="Postlethwait J."/>
            <person name="Bobe J."/>
            <person name="Montfort J."/>
            <person name="Bouchez O."/>
            <person name="Begum T."/>
            <person name="Mejri S."/>
            <person name="Adams A."/>
            <person name="Chen W.-J."/>
            <person name="Guiguen Y."/>
        </authorList>
    </citation>
    <scope>NUCLEOTIDE SEQUENCE</scope>
    <source>
        <strain evidence="12">YG-15Mar2019-1</strain>
        <tissue evidence="12">Brain</tissue>
    </source>
</reference>
<dbReference type="CDD" id="cd17738">
    <property type="entry name" value="BRCT_TopBP1_rpt7"/>
    <property type="match status" value="1"/>
</dbReference>
<organism evidence="12 13">
    <name type="scientific">Megalops atlanticus</name>
    <name type="common">Tarpon</name>
    <name type="synonym">Clupea gigantea</name>
    <dbReference type="NCBI Taxonomy" id="7932"/>
    <lineage>
        <taxon>Eukaryota</taxon>
        <taxon>Metazoa</taxon>
        <taxon>Chordata</taxon>
        <taxon>Craniata</taxon>
        <taxon>Vertebrata</taxon>
        <taxon>Euteleostomi</taxon>
        <taxon>Actinopterygii</taxon>
        <taxon>Neopterygii</taxon>
        <taxon>Teleostei</taxon>
        <taxon>Elopiformes</taxon>
        <taxon>Megalopidae</taxon>
        <taxon>Megalops</taxon>
    </lineage>
</organism>
<name>A0A9D3TG89_MEGAT</name>
<evidence type="ECO:0000256" key="3">
    <source>
        <dbReference type="ARBA" id="ARBA00022490"/>
    </source>
</evidence>
<feature type="domain" description="BRCT" evidence="11">
    <location>
        <begin position="26"/>
        <end position="90"/>
    </location>
</feature>
<gene>
    <name evidence="12" type="ORF">MATL_G00065330</name>
</gene>
<dbReference type="InterPro" id="IPR001357">
    <property type="entry name" value="BRCT_dom"/>
</dbReference>
<dbReference type="SUPFAM" id="SSF52113">
    <property type="entry name" value="BRCT domain"/>
    <property type="match status" value="1"/>
</dbReference>
<dbReference type="SUPFAM" id="SSF48403">
    <property type="entry name" value="Ankyrin repeat"/>
    <property type="match status" value="1"/>
</dbReference>
<dbReference type="Pfam" id="PF12796">
    <property type="entry name" value="Ank_2"/>
    <property type="match status" value="1"/>
</dbReference>
<keyword evidence="6" id="KW-0234">DNA repair</keyword>
<dbReference type="InterPro" id="IPR036420">
    <property type="entry name" value="BRCT_dom_sf"/>
</dbReference>
<evidence type="ECO:0000256" key="2">
    <source>
        <dbReference type="ARBA" id="ARBA00004300"/>
    </source>
</evidence>
<dbReference type="Gene3D" id="1.25.40.20">
    <property type="entry name" value="Ankyrin repeat-containing domain"/>
    <property type="match status" value="1"/>
</dbReference>
<evidence type="ECO:0000256" key="5">
    <source>
        <dbReference type="ARBA" id="ARBA00022763"/>
    </source>
</evidence>
<dbReference type="PANTHER" id="PTHR46677:SF1">
    <property type="entry name" value="SMC5-SMC6 COMPLEX LOCALIZATION FACTOR PROTEIN 1"/>
    <property type="match status" value="1"/>
</dbReference>
<accession>A0A9D3TG89</accession>
<keyword evidence="13" id="KW-1185">Reference proteome</keyword>
<feature type="compositionally biased region" description="Low complexity" evidence="10">
    <location>
        <begin position="575"/>
        <end position="594"/>
    </location>
</feature>
<keyword evidence="5" id="KW-0227">DNA damage</keyword>
<dbReference type="GO" id="GO:0005813">
    <property type="term" value="C:centrosome"/>
    <property type="evidence" value="ECO:0007669"/>
    <property type="project" value="UniProtKB-SubCell"/>
</dbReference>
<dbReference type="Gene3D" id="3.40.50.10190">
    <property type="entry name" value="BRCT domain"/>
    <property type="match status" value="2"/>
</dbReference>
<dbReference type="PROSITE" id="PS50172">
    <property type="entry name" value="BRCT"/>
    <property type="match status" value="1"/>
</dbReference>
<dbReference type="SMART" id="SM00292">
    <property type="entry name" value="BRCT"/>
    <property type="match status" value="1"/>
</dbReference>
<dbReference type="InterPro" id="IPR002110">
    <property type="entry name" value="Ankyrin_rpt"/>
</dbReference>